<evidence type="ECO:0000256" key="9">
    <source>
        <dbReference type="SAM" id="SignalP"/>
    </source>
</evidence>
<sequence>MWQLLVLLLPLANTESELNGILDTIYADQPFETLLVLRHSQSQAEEPDERWARAWPVLSFDEQMDCYLSGSYNNEMLGLVWQSGGNNEMNMELWQALDRNLQNMRHVRLLLVMSTEEGQQHQQIADTAEPLRFLQVAVLTSQGTVYRLQPFAQQNWVEIDPRREPIFARIRNYQRKAIITLPDQFAPRSLVYEDTHTQERGMTGYVAKLVMEFARIYNLTIQWQRPIVPGEHMSLILLRNLTLNGTISLPISLCGYEVPSESGVFSVPYDLEKWFIMVPCADEISTADVYGFVCGKKFLGIVAGFYCIFSLLDTCFGYLLLQRGISWSTLAFNERIISGMIGQSFKMSAHNTISSRVTHSQLFLLGLVLSTLFAAHLKTLLTKRPPDQQISNFQQLRDAPVDIYFDEAEHFYLDGFRGARTVELIRSKIRYVSTADFQYLRSTLNKSQAFSALTAEWLIIAKRQQYFQRPAFCSLPGLIFASKIILSLPMQANSIFERPINRLILYVHSSGLLEYWKQQTLYEMVALGLIPQEDPYPYAAFREFKVADLTWE</sequence>
<proteinExistence type="predicted"/>
<dbReference type="PANTHER" id="PTHR42643:SF41">
    <property type="entry name" value="IONOTROPIC RECEPTOR 20A-RELATED"/>
    <property type="match status" value="1"/>
</dbReference>
<dbReference type="HOGENOM" id="CLU_021814_1_0_1"/>
<keyword evidence="4 8" id="KW-1133">Transmembrane helix</keyword>
<dbReference type="OrthoDB" id="7882716at2759"/>
<evidence type="ECO:0000313" key="11">
    <source>
        <dbReference type="Proteomes" id="UP000008744"/>
    </source>
</evidence>
<dbReference type="EMBL" id="CH479229">
    <property type="protein sequence ID" value="EDW36445.1"/>
    <property type="molecule type" value="Genomic_DNA"/>
</dbReference>
<evidence type="ECO:0000256" key="7">
    <source>
        <dbReference type="ARBA" id="ARBA00023180"/>
    </source>
</evidence>
<feature type="chain" id="PRO_5002808279" evidence="9">
    <location>
        <begin position="17"/>
        <end position="552"/>
    </location>
</feature>
<feature type="transmembrane region" description="Helical" evidence="8">
    <location>
        <begin position="362"/>
        <end position="381"/>
    </location>
</feature>
<keyword evidence="7" id="KW-0325">Glycoprotein</keyword>
<gene>
    <name evidence="10" type="primary">Dper\GL10314</name>
    <name evidence="10" type="ORF">Dper_GL10314</name>
</gene>
<evidence type="ECO:0000256" key="2">
    <source>
        <dbReference type="ARBA" id="ARBA00022475"/>
    </source>
</evidence>
<evidence type="ECO:0000256" key="5">
    <source>
        <dbReference type="ARBA" id="ARBA00023136"/>
    </source>
</evidence>
<evidence type="ECO:0000256" key="6">
    <source>
        <dbReference type="ARBA" id="ARBA00023170"/>
    </source>
</evidence>
<protein>
    <submittedName>
        <fullName evidence="10">GL10314</fullName>
    </submittedName>
</protein>
<evidence type="ECO:0000256" key="3">
    <source>
        <dbReference type="ARBA" id="ARBA00022692"/>
    </source>
</evidence>
<name>B4H9G9_DROPE</name>
<dbReference type="PhylomeDB" id="B4H9G9"/>
<reference evidence="10 11" key="1">
    <citation type="journal article" date="2007" name="Nature">
        <title>Evolution of genes and genomes on the Drosophila phylogeny.</title>
        <authorList>
            <consortium name="Drosophila 12 Genomes Consortium"/>
            <person name="Clark A.G."/>
            <person name="Eisen M.B."/>
            <person name="Smith D.R."/>
            <person name="Bergman C.M."/>
            <person name="Oliver B."/>
            <person name="Markow T.A."/>
            <person name="Kaufman T.C."/>
            <person name="Kellis M."/>
            <person name="Gelbart W."/>
            <person name="Iyer V.N."/>
            <person name="Pollard D.A."/>
            <person name="Sackton T.B."/>
            <person name="Larracuente A.M."/>
            <person name="Singh N.D."/>
            <person name="Abad J.P."/>
            <person name="Abt D.N."/>
            <person name="Adryan B."/>
            <person name="Aguade M."/>
            <person name="Akashi H."/>
            <person name="Anderson W.W."/>
            <person name="Aquadro C.F."/>
            <person name="Ardell D.H."/>
            <person name="Arguello R."/>
            <person name="Artieri C.G."/>
            <person name="Barbash D.A."/>
            <person name="Barker D."/>
            <person name="Barsanti P."/>
            <person name="Batterham P."/>
            <person name="Batzoglou S."/>
            <person name="Begun D."/>
            <person name="Bhutkar A."/>
            <person name="Blanco E."/>
            <person name="Bosak S.A."/>
            <person name="Bradley R.K."/>
            <person name="Brand A.D."/>
            <person name="Brent M.R."/>
            <person name="Brooks A.N."/>
            <person name="Brown R.H."/>
            <person name="Butlin R.K."/>
            <person name="Caggese C."/>
            <person name="Calvi B.R."/>
            <person name="Bernardo de Carvalho A."/>
            <person name="Caspi A."/>
            <person name="Castrezana S."/>
            <person name="Celniker S.E."/>
            <person name="Chang J.L."/>
            <person name="Chapple C."/>
            <person name="Chatterji S."/>
            <person name="Chinwalla A."/>
            <person name="Civetta A."/>
            <person name="Clifton S.W."/>
            <person name="Comeron J.M."/>
            <person name="Costello J.C."/>
            <person name="Coyne J.A."/>
            <person name="Daub J."/>
            <person name="David R.G."/>
            <person name="Delcher A.L."/>
            <person name="Delehaunty K."/>
            <person name="Do C.B."/>
            <person name="Ebling H."/>
            <person name="Edwards K."/>
            <person name="Eickbush T."/>
            <person name="Evans J.D."/>
            <person name="Filipski A."/>
            <person name="Findeiss S."/>
            <person name="Freyhult E."/>
            <person name="Fulton L."/>
            <person name="Fulton R."/>
            <person name="Garcia A.C."/>
            <person name="Gardiner A."/>
            <person name="Garfield D.A."/>
            <person name="Garvin B.E."/>
            <person name="Gibson G."/>
            <person name="Gilbert D."/>
            <person name="Gnerre S."/>
            <person name="Godfrey J."/>
            <person name="Good R."/>
            <person name="Gotea V."/>
            <person name="Gravely B."/>
            <person name="Greenberg A.J."/>
            <person name="Griffiths-Jones S."/>
            <person name="Gross S."/>
            <person name="Guigo R."/>
            <person name="Gustafson E.A."/>
            <person name="Haerty W."/>
            <person name="Hahn M.W."/>
            <person name="Halligan D.L."/>
            <person name="Halpern A.L."/>
            <person name="Halter G.M."/>
            <person name="Han M.V."/>
            <person name="Heger A."/>
            <person name="Hillier L."/>
            <person name="Hinrichs A.S."/>
            <person name="Holmes I."/>
            <person name="Hoskins R.A."/>
            <person name="Hubisz M.J."/>
            <person name="Hultmark D."/>
            <person name="Huntley M.A."/>
            <person name="Jaffe D.B."/>
            <person name="Jagadeeshan S."/>
            <person name="Jeck W.R."/>
            <person name="Johnson J."/>
            <person name="Jones C.D."/>
            <person name="Jordan W.C."/>
            <person name="Karpen G.H."/>
            <person name="Kataoka E."/>
            <person name="Keightley P.D."/>
            <person name="Kheradpour P."/>
            <person name="Kirkness E.F."/>
            <person name="Koerich L.B."/>
            <person name="Kristiansen K."/>
            <person name="Kudrna D."/>
            <person name="Kulathinal R.J."/>
            <person name="Kumar S."/>
            <person name="Kwok R."/>
            <person name="Lander E."/>
            <person name="Langley C.H."/>
            <person name="Lapoint R."/>
            <person name="Lazzaro B.P."/>
            <person name="Lee S.J."/>
            <person name="Levesque L."/>
            <person name="Li R."/>
            <person name="Lin C.F."/>
            <person name="Lin M.F."/>
            <person name="Lindblad-Toh K."/>
            <person name="Llopart A."/>
            <person name="Long M."/>
            <person name="Low L."/>
            <person name="Lozovsky E."/>
            <person name="Lu J."/>
            <person name="Luo M."/>
            <person name="Machado C.A."/>
            <person name="Makalowski W."/>
            <person name="Marzo M."/>
            <person name="Matsuda M."/>
            <person name="Matzkin L."/>
            <person name="McAllister B."/>
            <person name="McBride C.S."/>
            <person name="McKernan B."/>
            <person name="McKernan K."/>
            <person name="Mendez-Lago M."/>
            <person name="Minx P."/>
            <person name="Mollenhauer M.U."/>
            <person name="Montooth K."/>
            <person name="Mount S.M."/>
            <person name="Mu X."/>
            <person name="Myers E."/>
            <person name="Negre B."/>
            <person name="Newfeld S."/>
            <person name="Nielsen R."/>
            <person name="Noor M.A."/>
            <person name="O'Grady P."/>
            <person name="Pachter L."/>
            <person name="Papaceit M."/>
            <person name="Parisi M.J."/>
            <person name="Parisi M."/>
            <person name="Parts L."/>
            <person name="Pedersen J.S."/>
            <person name="Pesole G."/>
            <person name="Phillippy A.M."/>
            <person name="Ponting C.P."/>
            <person name="Pop M."/>
            <person name="Porcelli D."/>
            <person name="Powell J.R."/>
            <person name="Prohaska S."/>
            <person name="Pruitt K."/>
            <person name="Puig M."/>
            <person name="Quesneville H."/>
            <person name="Ram K.R."/>
            <person name="Rand D."/>
            <person name="Rasmussen M.D."/>
            <person name="Reed L.K."/>
            <person name="Reenan R."/>
            <person name="Reily A."/>
            <person name="Remington K.A."/>
            <person name="Rieger T.T."/>
            <person name="Ritchie M.G."/>
            <person name="Robin C."/>
            <person name="Rogers Y.H."/>
            <person name="Rohde C."/>
            <person name="Rozas J."/>
            <person name="Rubenfield M.J."/>
            <person name="Ruiz A."/>
            <person name="Russo S."/>
            <person name="Salzberg S.L."/>
            <person name="Sanchez-Gracia A."/>
            <person name="Saranga D.J."/>
            <person name="Sato H."/>
            <person name="Schaeffer S.W."/>
            <person name="Schatz M.C."/>
            <person name="Schlenke T."/>
            <person name="Schwartz R."/>
            <person name="Segarra C."/>
            <person name="Singh R.S."/>
            <person name="Sirot L."/>
            <person name="Sirota M."/>
            <person name="Sisneros N.B."/>
            <person name="Smith C.D."/>
            <person name="Smith T.F."/>
            <person name="Spieth J."/>
            <person name="Stage D.E."/>
            <person name="Stark A."/>
            <person name="Stephan W."/>
            <person name="Strausberg R.L."/>
            <person name="Strempel S."/>
            <person name="Sturgill D."/>
            <person name="Sutton G."/>
            <person name="Sutton G.G."/>
            <person name="Tao W."/>
            <person name="Teichmann S."/>
            <person name="Tobari Y.N."/>
            <person name="Tomimura Y."/>
            <person name="Tsolas J.M."/>
            <person name="Valente V.L."/>
            <person name="Venter E."/>
            <person name="Venter J.C."/>
            <person name="Vicario S."/>
            <person name="Vieira F.G."/>
            <person name="Vilella A.J."/>
            <person name="Villasante A."/>
            <person name="Walenz B."/>
            <person name="Wang J."/>
            <person name="Wasserman M."/>
            <person name="Watts T."/>
            <person name="Wilson D."/>
            <person name="Wilson R.K."/>
            <person name="Wing R.A."/>
            <person name="Wolfner M.F."/>
            <person name="Wong A."/>
            <person name="Wong G.K."/>
            <person name="Wu C.I."/>
            <person name="Wu G."/>
            <person name="Yamamoto D."/>
            <person name="Yang H.P."/>
            <person name="Yang S.P."/>
            <person name="Yorke J.A."/>
            <person name="Yoshida K."/>
            <person name="Zdobnov E."/>
            <person name="Zhang P."/>
            <person name="Zhang Y."/>
            <person name="Zimin A.V."/>
            <person name="Baldwin J."/>
            <person name="Abdouelleil A."/>
            <person name="Abdulkadir J."/>
            <person name="Abebe A."/>
            <person name="Abera B."/>
            <person name="Abreu J."/>
            <person name="Acer S.C."/>
            <person name="Aftuck L."/>
            <person name="Alexander A."/>
            <person name="An P."/>
            <person name="Anderson E."/>
            <person name="Anderson S."/>
            <person name="Arachi H."/>
            <person name="Azer M."/>
            <person name="Bachantsang P."/>
            <person name="Barry A."/>
            <person name="Bayul T."/>
            <person name="Berlin A."/>
            <person name="Bessette D."/>
            <person name="Bloom T."/>
            <person name="Blye J."/>
            <person name="Boguslavskiy L."/>
            <person name="Bonnet C."/>
            <person name="Boukhgalter B."/>
            <person name="Bourzgui I."/>
            <person name="Brown A."/>
            <person name="Cahill P."/>
            <person name="Channer S."/>
            <person name="Cheshatsang Y."/>
            <person name="Chuda L."/>
            <person name="Citroen M."/>
            <person name="Collymore A."/>
            <person name="Cooke P."/>
            <person name="Costello M."/>
            <person name="D'Aco K."/>
            <person name="Daza R."/>
            <person name="De Haan G."/>
            <person name="DeGray S."/>
            <person name="DeMaso C."/>
            <person name="Dhargay N."/>
            <person name="Dooley K."/>
            <person name="Dooley E."/>
            <person name="Doricent M."/>
            <person name="Dorje P."/>
            <person name="Dorjee K."/>
            <person name="Dupes A."/>
            <person name="Elong R."/>
            <person name="Falk J."/>
            <person name="Farina A."/>
            <person name="Faro S."/>
            <person name="Ferguson D."/>
            <person name="Fisher S."/>
            <person name="Foley C.D."/>
            <person name="Franke A."/>
            <person name="Friedrich D."/>
            <person name="Gadbois L."/>
            <person name="Gearin G."/>
            <person name="Gearin C.R."/>
            <person name="Giannoukos G."/>
            <person name="Goode T."/>
            <person name="Graham J."/>
            <person name="Grandbois E."/>
            <person name="Grewal S."/>
            <person name="Gyaltsen K."/>
            <person name="Hafez N."/>
            <person name="Hagos B."/>
            <person name="Hall J."/>
            <person name="Henson C."/>
            <person name="Hollinger A."/>
            <person name="Honan T."/>
            <person name="Huard M.D."/>
            <person name="Hughes L."/>
            <person name="Hurhula B."/>
            <person name="Husby M.E."/>
            <person name="Kamat A."/>
            <person name="Kanga B."/>
            <person name="Kashin S."/>
            <person name="Khazanovich D."/>
            <person name="Kisner P."/>
            <person name="Lance K."/>
            <person name="Lara M."/>
            <person name="Lee W."/>
            <person name="Lennon N."/>
            <person name="Letendre F."/>
            <person name="LeVine R."/>
            <person name="Lipovsky A."/>
            <person name="Liu X."/>
            <person name="Liu J."/>
            <person name="Liu S."/>
            <person name="Lokyitsang T."/>
            <person name="Lokyitsang Y."/>
            <person name="Lubonja R."/>
            <person name="Lui A."/>
            <person name="MacDonald P."/>
            <person name="Magnisalis V."/>
            <person name="Maru K."/>
            <person name="Matthews C."/>
            <person name="McCusker W."/>
            <person name="McDonough S."/>
            <person name="Mehta T."/>
            <person name="Meldrim J."/>
            <person name="Meneus L."/>
            <person name="Mihai O."/>
            <person name="Mihalev A."/>
            <person name="Mihova T."/>
            <person name="Mittelman R."/>
            <person name="Mlenga V."/>
            <person name="Montmayeur A."/>
            <person name="Mulrain L."/>
            <person name="Navidi A."/>
            <person name="Naylor J."/>
            <person name="Negash T."/>
            <person name="Nguyen T."/>
            <person name="Nguyen N."/>
            <person name="Nicol R."/>
            <person name="Norbu C."/>
            <person name="Norbu N."/>
            <person name="Novod N."/>
            <person name="O'Neill B."/>
            <person name="Osman S."/>
            <person name="Markiewicz E."/>
            <person name="Oyono O.L."/>
            <person name="Patti C."/>
            <person name="Phunkhang P."/>
            <person name="Pierre F."/>
            <person name="Priest M."/>
            <person name="Raghuraman S."/>
            <person name="Rege F."/>
            <person name="Reyes R."/>
            <person name="Rise C."/>
            <person name="Rogov P."/>
            <person name="Ross K."/>
            <person name="Ryan E."/>
            <person name="Settipalli S."/>
            <person name="Shea T."/>
            <person name="Sherpa N."/>
            <person name="Shi L."/>
            <person name="Shih D."/>
            <person name="Sparrow T."/>
            <person name="Spaulding J."/>
            <person name="Stalker J."/>
            <person name="Stange-Thomann N."/>
            <person name="Stavropoulos S."/>
            <person name="Stone C."/>
            <person name="Strader C."/>
            <person name="Tesfaye S."/>
            <person name="Thomson T."/>
            <person name="Thoulutsang Y."/>
            <person name="Thoulutsang D."/>
            <person name="Topham K."/>
            <person name="Topping I."/>
            <person name="Tsamla T."/>
            <person name="Vassiliev H."/>
            <person name="Vo A."/>
            <person name="Wangchuk T."/>
            <person name="Wangdi T."/>
            <person name="Weiand M."/>
            <person name="Wilkinson J."/>
            <person name="Wilson A."/>
            <person name="Yadav S."/>
            <person name="Young G."/>
            <person name="Yu Q."/>
            <person name="Zembek L."/>
            <person name="Zhong D."/>
            <person name="Zimmer A."/>
            <person name="Zwirko Z."/>
            <person name="Jaffe D.B."/>
            <person name="Alvarez P."/>
            <person name="Brockman W."/>
            <person name="Butler J."/>
            <person name="Chin C."/>
            <person name="Gnerre S."/>
            <person name="Grabherr M."/>
            <person name="Kleber M."/>
            <person name="Mauceli E."/>
            <person name="MacCallum I."/>
        </authorList>
    </citation>
    <scope>NUCLEOTIDE SEQUENCE [LARGE SCALE GENOMIC DNA]</scope>
    <source>
        <strain evidence="11">MSH-3 / Tucson 14011-0111.49</strain>
    </source>
</reference>
<keyword evidence="11" id="KW-1185">Reference proteome</keyword>
<evidence type="ECO:0000313" key="10">
    <source>
        <dbReference type="EMBL" id="EDW36445.1"/>
    </source>
</evidence>
<evidence type="ECO:0000256" key="8">
    <source>
        <dbReference type="SAM" id="Phobius"/>
    </source>
</evidence>
<keyword evidence="5 8" id="KW-0472">Membrane</keyword>
<dbReference type="AlphaFoldDB" id="B4H9G9"/>
<dbReference type="PANTHER" id="PTHR42643">
    <property type="entry name" value="IONOTROPIC RECEPTOR 20A-RELATED"/>
    <property type="match status" value="1"/>
</dbReference>
<dbReference type="InterPro" id="IPR052192">
    <property type="entry name" value="Insect_Ionotropic_Sensory_Rcpt"/>
</dbReference>
<keyword evidence="9" id="KW-0732">Signal</keyword>
<evidence type="ECO:0000256" key="4">
    <source>
        <dbReference type="ARBA" id="ARBA00022989"/>
    </source>
</evidence>
<dbReference type="eggNOG" id="ENOG502T8SD">
    <property type="taxonomic scope" value="Eukaryota"/>
</dbReference>
<dbReference type="OMA" id="HINDLIH"/>
<organism evidence="11">
    <name type="scientific">Drosophila persimilis</name>
    <name type="common">Fruit fly</name>
    <dbReference type="NCBI Taxonomy" id="7234"/>
    <lineage>
        <taxon>Eukaryota</taxon>
        <taxon>Metazoa</taxon>
        <taxon>Ecdysozoa</taxon>
        <taxon>Arthropoda</taxon>
        <taxon>Hexapoda</taxon>
        <taxon>Insecta</taxon>
        <taxon>Pterygota</taxon>
        <taxon>Neoptera</taxon>
        <taxon>Endopterygota</taxon>
        <taxon>Diptera</taxon>
        <taxon>Brachycera</taxon>
        <taxon>Muscomorpha</taxon>
        <taxon>Ephydroidea</taxon>
        <taxon>Drosophilidae</taxon>
        <taxon>Drosophila</taxon>
        <taxon>Sophophora</taxon>
    </lineage>
</organism>
<accession>B4H9G9</accession>
<evidence type="ECO:0000256" key="1">
    <source>
        <dbReference type="ARBA" id="ARBA00004651"/>
    </source>
</evidence>
<dbReference type="Proteomes" id="UP000008744">
    <property type="component" value="Unassembled WGS sequence"/>
</dbReference>
<feature type="transmembrane region" description="Helical" evidence="8">
    <location>
        <begin position="298"/>
        <end position="321"/>
    </location>
</feature>
<keyword evidence="2" id="KW-1003">Cell membrane</keyword>
<feature type="signal peptide" evidence="9">
    <location>
        <begin position="1"/>
        <end position="16"/>
    </location>
</feature>
<keyword evidence="6" id="KW-0675">Receptor</keyword>
<keyword evidence="3 8" id="KW-0812">Transmembrane</keyword>
<dbReference type="STRING" id="7234.B4H9G9"/>
<dbReference type="GO" id="GO:0005886">
    <property type="term" value="C:plasma membrane"/>
    <property type="evidence" value="ECO:0007669"/>
    <property type="project" value="UniProtKB-SubCell"/>
</dbReference>
<comment type="subcellular location">
    <subcellularLocation>
        <location evidence="1">Cell membrane</location>
        <topology evidence="1">Multi-pass membrane protein</topology>
    </subcellularLocation>
</comment>